<dbReference type="InterPro" id="IPR002048">
    <property type="entry name" value="EF_hand_dom"/>
</dbReference>
<dbReference type="EMBL" id="JWZX01000916">
    <property type="protein sequence ID" value="KOO35309.1"/>
    <property type="molecule type" value="Genomic_DNA"/>
</dbReference>
<dbReference type="PROSITE" id="PS50222">
    <property type="entry name" value="EF_HAND_2"/>
    <property type="match status" value="1"/>
</dbReference>
<dbReference type="InterPro" id="IPR011992">
    <property type="entry name" value="EF-hand-dom_pair"/>
</dbReference>
<comment type="caution">
    <text evidence="2">The sequence shown here is derived from an EMBL/GenBank/DDBJ whole genome shotgun (WGS) entry which is preliminary data.</text>
</comment>
<dbReference type="SMART" id="SM00054">
    <property type="entry name" value="EFh"/>
    <property type="match status" value="3"/>
</dbReference>
<dbReference type="GO" id="GO:0005509">
    <property type="term" value="F:calcium ion binding"/>
    <property type="evidence" value="ECO:0007669"/>
    <property type="project" value="InterPro"/>
</dbReference>
<protein>
    <recommendedName>
        <fullName evidence="1">EF-hand domain-containing protein</fullName>
    </recommendedName>
</protein>
<accession>A0A0M0K930</accession>
<dbReference type="SUPFAM" id="SSF47473">
    <property type="entry name" value="EF-hand"/>
    <property type="match status" value="1"/>
</dbReference>
<reference evidence="3" key="1">
    <citation type="journal article" date="2015" name="PLoS Genet.">
        <title>Genome Sequence and Transcriptome Analyses of Chrysochromulina tobin: Metabolic Tools for Enhanced Algal Fitness in the Prominent Order Prymnesiales (Haptophyceae).</title>
        <authorList>
            <person name="Hovde B.T."/>
            <person name="Deodato C.R."/>
            <person name="Hunsperger H.M."/>
            <person name="Ryken S.A."/>
            <person name="Yost W."/>
            <person name="Jha R.K."/>
            <person name="Patterson J."/>
            <person name="Monnat R.J. Jr."/>
            <person name="Barlow S.B."/>
            <person name="Starkenburg S.R."/>
            <person name="Cattolico R.A."/>
        </authorList>
    </citation>
    <scope>NUCLEOTIDE SEQUENCE</scope>
    <source>
        <strain evidence="3">CCMP291</strain>
    </source>
</reference>
<dbReference type="Proteomes" id="UP000037460">
    <property type="component" value="Unassembled WGS sequence"/>
</dbReference>
<dbReference type="AlphaFoldDB" id="A0A0M0K930"/>
<organism evidence="2 3">
    <name type="scientific">Chrysochromulina tobinii</name>
    <dbReference type="NCBI Taxonomy" id="1460289"/>
    <lineage>
        <taxon>Eukaryota</taxon>
        <taxon>Haptista</taxon>
        <taxon>Haptophyta</taxon>
        <taxon>Prymnesiophyceae</taxon>
        <taxon>Prymnesiales</taxon>
        <taxon>Chrysochromulinaceae</taxon>
        <taxon>Chrysochromulina</taxon>
    </lineage>
</organism>
<sequence length="610" mass="65464">MALPVEDERRVGEGSKYFLATVVDFKKRMVIFFDDGSESEVEVAALSEATRDDREAAKAVYGSTLSECKTLLANDPEEIISAAIAKVKAQMGGTLGDDGMISYTQAAGEEMMEGQLFLEALLQNFGAIAKQSPAIDWMRSHWQEVCAEHDMDSSGTISDAEAASIWAQMAMTISEFVAAKLDVLGAPARLYRGDLCLASQTKQPLSALPAGAGGDLGVWVSSLGSDPGPSLATYMSSTQVVFLDGDGKVENAVGIAPASAAAKEKAILRYTMAVAQLKAIARRPSKQLVREAIDKVRAAMGGTLGKDAAISYTQEAGDEAREGQLLCAALMENIGALKTHSRAAAAVAANWQVACAQADEDGSGTITPKEAVAIWDRILLETMRAMTSKLDKLGVYPLPLLLEKGDFCMVRCIPSEASVSDPQRLYLATYVDTTHAIFFDDGTDEVREVSSVGPATEADKDVYVVKYMKALDQCTQLAGYDEQGVVTMAIEDVKKECGGKLGPNGEIDYTESAGDEAKEGKLLVEALLSNLGALWDEAPSLRYMMSHWREVCKELDVDGSGTISEEEAVQIWDKVLSAFRMMVLRKLQLLGVVERMVARINNVVTGPLAA</sequence>
<evidence type="ECO:0000259" key="1">
    <source>
        <dbReference type="PROSITE" id="PS50222"/>
    </source>
</evidence>
<evidence type="ECO:0000313" key="2">
    <source>
        <dbReference type="EMBL" id="KOO35309.1"/>
    </source>
</evidence>
<evidence type="ECO:0000313" key="3">
    <source>
        <dbReference type="Proteomes" id="UP000037460"/>
    </source>
</evidence>
<keyword evidence="3" id="KW-1185">Reference proteome</keyword>
<gene>
    <name evidence="2" type="ORF">Ctob_014261</name>
</gene>
<proteinExistence type="predicted"/>
<name>A0A0M0K930_9EUKA</name>
<feature type="domain" description="EF-hand" evidence="1">
    <location>
        <begin position="543"/>
        <end position="578"/>
    </location>
</feature>